<name>A0A8J3M2F9_9ACTN</name>
<dbReference type="Proteomes" id="UP000653674">
    <property type="component" value="Unassembled WGS sequence"/>
</dbReference>
<dbReference type="Pfam" id="PF04672">
    <property type="entry name" value="Methyltransf_19"/>
    <property type="match status" value="1"/>
</dbReference>
<dbReference type="Gene3D" id="3.40.50.150">
    <property type="entry name" value="Vaccinia Virus protein VP39"/>
    <property type="match status" value="1"/>
</dbReference>
<comment type="caution">
    <text evidence="1">The sequence shown here is derived from an EMBL/GenBank/DDBJ whole genome shotgun (WGS) entry which is preliminary data.</text>
</comment>
<proteinExistence type="predicted"/>
<evidence type="ECO:0000313" key="2">
    <source>
        <dbReference type="Proteomes" id="UP000653674"/>
    </source>
</evidence>
<dbReference type="PIRSF" id="PIRSF017393">
    <property type="entry name" value="MTase_SAV2177"/>
    <property type="match status" value="1"/>
</dbReference>
<keyword evidence="2" id="KW-1185">Reference proteome</keyword>
<accession>A0A8J3M2F9</accession>
<organism evidence="1 2">
    <name type="scientific">Planosporangium flavigriseum</name>
    <dbReference type="NCBI Taxonomy" id="373681"/>
    <lineage>
        <taxon>Bacteria</taxon>
        <taxon>Bacillati</taxon>
        <taxon>Actinomycetota</taxon>
        <taxon>Actinomycetes</taxon>
        <taxon>Micromonosporales</taxon>
        <taxon>Micromonosporaceae</taxon>
        <taxon>Planosporangium</taxon>
    </lineage>
</organism>
<protein>
    <recommendedName>
        <fullName evidence="3">S-adenosyl methyltransferase</fullName>
    </recommendedName>
</protein>
<gene>
    <name evidence="1" type="ORF">Pfl04_38990</name>
</gene>
<dbReference type="InterPro" id="IPR029063">
    <property type="entry name" value="SAM-dependent_MTases_sf"/>
</dbReference>
<evidence type="ECO:0008006" key="3">
    <source>
        <dbReference type="Google" id="ProtNLM"/>
    </source>
</evidence>
<reference evidence="1" key="1">
    <citation type="submission" date="2021-01" db="EMBL/GenBank/DDBJ databases">
        <title>Whole genome shotgun sequence of Planosporangium flavigriseum NBRC 105377.</title>
        <authorList>
            <person name="Komaki H."/>
            <person name="Tamura T."/>
        </authorList>
    </citation>
    <scope>NUCLEOTIDE SEQUENCE</scope>
    <source>
        <strain evidence="1">NBRC 105377</strain>
    </source>
</reference>
<dbReference type="EMBL" id="BONU01000032">
    <property type="protein sequence ID" value="GIG75495.1"/>
    <property type="molecule type" value="Genomic_DNA"/>
</dbReference>
<dbReference type="InterPro" id="IPR006764">
    <property type="entry name" value="SAM_dep_MeTrfase_SAV2177_type"/>
</dbReference>
<dbReference type="AlphaFoldDB" id="A0A8J3M2F9"/>
<sequence length="252" mass="27107">MTRPSPARIYDYFLGGTHNLAVDRDFADRAIAAAPELPYGARSNRAFLGRAVQYLTSHGVTQFLDVGAGIPTQEPTHEVAARACPEARVVYVDNDPVAVAHSRALLTGNARSAVLQADVRDPKAILTSETVRSTIDFSRPVGLLLLAVLHFLPDADDPGGIIGTFAEALAPGSYLVISHVSPQPGLDTEQLEQHLRESHTAFMRGPQEIARLFEGWELVEPGLVPPSLWRPEGVPGAQAYRVPGLVGVARLP</sequence>
<dbReference type="SUPFAM" id="SSF53335">
    <property type="entry name" value="S-adenosyl-L-methionine-dependent methyltransferases"/>
    <property type="match status" value="1"/>
</dbReference>
<evidence type="ECO:0000313" key="1">
    <source>
        <dbReference type="EMBL" id="GIG75495.1"/>
    </source>
</evidence>